<evidence type="ECO:0000313" key="2">
    <source>
        <dbReference type="EMBL" id="CAI5776446.1"/>
    </source>
</evidence>
<name>A0AA35KF76_9SAUR</name>
<organism evidence="2 3">
    <name type="scientific">Podarcis lilfordi</name>
    <name type="common">Lilford's wall lizard</name>
    <dbReference type="NCBI Taxonomy" id="74358"/>
    <lineage>
        <taxon>Eukaryota</taxon>
        <taxon>Metazoa</taxon>
        <taxon>Chordata</taxon>
        <taxon>Craniata</taxon>
        <taxon>Vertebrata</taxon>
        <taxon>Euteleostomi</taxon>
        <taxon>Lepidosauria</taxon>
        <taxon>Squamata</taxon>
        <taxon>Bifurcata</taxon>
        <taxon>Unidentata</taxon>
        <taxon>Episquamata</taxon>
        <taxon>Laterata</taxon>
        <taxon>Lacertibaenia</taxon>
        <taxon>Lacertidae</taxon>
        <taxon>Podarcis</taxon>
    </lineage>
</organism>
<reference evidence="2" key="1">
    <citation type="submission" date="2022-12" db="EMBL/GenBank/DDBJ databases">
        <authorList>
            <person name="Alioto T."/>
            <person name="Alioto T."/>
            <person name="Gomez Garrido J."/>
        </authorList>
    </citation>
    <scope>NUCLEOTIDE SEQUENCE</scope>
</reference>
<dbReference type="AlphaFoldDB" id="A0AA35KF76"/>
<feature type="compositionally biased region" description="Basic and acidic residues" evidence="1">
    <location>
        <begin position="22"/>
        <end position="36"/>
    </location>
</feature>
<proteinExistence type="predicted"/>
<sequence>MEPAERALDCGKASGAFPASDGHWRRGELSEEESRKVTGAKLSMRTHASMERDFDAQQLPHASVVITDNLLVVQNKSSYFTYNIHQSPGNCPGSTMA</sequence>
<dbReference type="Proteomes" id="UP001178461">
    <property type="component" value="Chromosome 6"/>
</dbReference>
<feature type="region of interest" description="Disordered" evidence="1">
    <location>
        <begin position="1"/>
        <end position="39"/>
    </location>
</feature>
<keyword evidence="3" id="KW-1185">Reference proteome</keyword>
<gene>
    <name evidence="2" type="ORF">PODLI_1B007997</name>
</gene>
<evidence type="ECO:0000313" key="3">
    <source>
        <dbReference type="Proteomes" id="UP001178461"/>
    </source>
</evidence>
<evidence type="ECO:0000256" key="1">
    <source>
        <dbReference type="SAM" id="MobiDB-lite"/>
    </source>
</evidence>
<dbReference type="EMBL" id="OX395131">
    <property type="protein sequence ID" value="CAI5776446.1"/>
    <property type="molecule type" value="Genomic_DNA"/>
</dbReference>
<accession>A0AA35KF76</accession>
<protein>
    <submittedName>
        <fullName evidence="2">Uncharacterized protein</fullName>
    </submittedName>
</protein>